<dbReference type="Pfam" id="PF01915">
    <property type="entry name" value="Glyco_hydro_3_C"/>
    <property type="match status" value="1"/>
</dbReference>
<keyword evidence="6" id="KW-0136">Cellulose degradation</keyword>
<dbReference type="SMART" id="SM01217">
    <property type="entry name" value="Fn3_like"/>
    <property type="match status" value="1"/>
</dbReference>
<dbReference type="SUPFAM" id="SSF52279">
    <property type="entry name" value="Beta-D-glucan exohydrolase, C-terminal domain"/>
    <property type="match status" value="1"/>
</dbReference>
<evidence type="ECO:0000256" key="6">
    <source>
        <dbReference type="ARBA" id="ARBA00023001"/>
    </source>
</evidence>
<comment type="pathway">
    <text evidence="2">Glycan metabolism; cellulose degradation.</text>
</comment>
<organism evidence="12 13">
    <name type="scientific">Aspergillus pseudodeflectus</name>
    <dbReference type="NCBI Taxonomy" id="176178"/>
    <lineage>
        <taxon>Eukaryota</taxon>
        <taxon>Fungi</taxon>
        <taxon>Dikarya</taxon>
        <taxon>Ascomycota</taxon>
        <taxon>Pezizomycotina</taxon>
        <taxon>Eurotiomycetes</taxon>
        <taxon>Eurotiomycetidae</taxon>
        <taxon>Eurotiales</taxon>
        <taxon>Aspergillaceae</taxon>
        <taxon>Aspergillus</taxon>
        <taxon>Aspergillus subgen. Nidulantes</taxon>
    </lineage>
</organism>
<evidence type="ECO:0000256" key="9">
    <source>
        <dbReference type="ARBA" id="ARBA00023295"/>
    </source>
</evidence>
<comment type="similarity">
    <text evidence="3">Belongs to the glycosyl hydrolase 3 family.</text>
</comment>
<dbReference type="InterPro" id="IPR037524">
    <property type="entry name" value="PA14/GLEYA"/>
</dbReference>
<dbReference type="Pfam" id="PF14310">
    <property type="entry name" value="Fn3-like"/>
    <property type="match status" value="1"/>
</dbReference>
<dbReference type="PRINTS" id="PR00133">
    <property type="entry name" value="GLHYDRLASE3"/>
</dbReference>
<dbReference type="InterPro" id="IPR050288">
    <property type="entry name" value="Cellulose_deg_GH3"/>
</dbReference>
<keyword evidence="5 12" id="KW-0378">Hydrolase</keyword>
<evidence type="ECO:0000256" key="8">
    <source>
        <dbReference type="ARBA" id="ARBA00023277"/>
    </source>
</evidence>
<dbReference type="PANTHER" id="PTHR42715:SF3">
    <property type="entry name" value="BETA-GLUCOSIDASE B-RELATED"/>
    <property type="match status" value="1"/>
</dbReference>
<accession>A0ABR4KZ97</accession>
<dbReference type="Gene3D" id="2.60.120.260">
    <property type="entry name" value="Galactose-binding domain-like"/>
    <property type="match status" value="1"/>
</dbReference>
<dbReference type="InterPro" id="IPR001764">
    <property type="entry name" value="Glyco_hydro_3_N"/>
</dbReference>
<dbReference type="GeneID" id="98163765"/>
<proteinExistence type="inferred from homology"/>
<evidence type="ECO:0000259" key="11">
    <source>
        <dbReference type="PROSITE" id="PS51820"/>
    </source>
</evidence>
<dbReference type="Gene3D" id="3.20.20.300">
    <property type="entry name" value="Glycoside hydrolase, family 3, N-terminal domain"/>
    <property type="match status" value="1"/>
</dbReference>
<dbReference type="InterPro" id="IPR036962">
    <property type="entry name" value="Glyco_hydro_3_N_sf"/>
</dbReference>
<dbReference type="InterPro" id="IPR017853">
    <property type="entry name" value="GH"/>
</dbReference>
<dbReference type="SMART" id="SM00758">
    <property type="entry name" value="PA14"/>
    <property type="match status" value="1"/>
</dbReference>
<gene>
    <name evidence="12" type="ORF">BJX68DRAFT_278774</name>
</gene>
<dbReference type="SUPFAM" id="SSF51445">
    <property type="entry name" value="(Trans)glycosidases"/>
    <property type="match status" value="1"/>
</dbReference>
<sequence length="875" mass="97217">MGDASIPVSANMTAAGYAASILPQLTLEEKVKLLAGADMWRTNAIPRVGIPQMKTSDGPVGVRGGQFTDGVTAASLPSGVSLASTWDPTLIDEMSTILITECRSKSIDVLLGPTVCIPRTPLGGRNFEAYSEDPFLSGKLAARYIKKIQEAGIATCIKHFAANDQEHRRFFVDATISERALREIHTQPFEIAVRESNPWSMMTAYNKINGSYASANKHLLRDILREEWRWDGVAMSDWFGTNTVVPSVEYGLDLEMPGPVKRRGKHLIEAYKQGLISEARIDECATRMLQLLHRVGKSTKPDWKEPAEEAVDLPEHREIMRRAGAEGIVLLKNEQSILPLKPKKGMRIAVLGPNAGRSVQSGGGSSDLLPHYRTVPFNAIKQAVEDSGVEAEVSYAPGMQGHRYIPLMDPSVMRNPVTGESGWVLSFWANMDHAGEVGYEEHRKSSILVCYDTLPDTLTTGERYSYRGRTILTPKTSGNHWFSLSSCGPGRLWLDGKVIIDIPRRWWSPKSPLFMSYGSPEERIQVYLEAGKEYELILDSVSREPEPYEFSFTGDLLREEIQDGGRIGFLEEETRDLMKEAIDLAEKSDLVVMVVGKDREWESETSDMVSMNLPKETDELIANVAKVNPNMVVVNQTGSPIAMPWLDQVPAIVQAWYQGQEQANALTDVLFGRVNPCGKLPITFPRVYEQNPSYLDYPGHNDRVVYGEGIFAGYRWWDRLKIEPLFPFGFGGSYSTFEYSNARVSSTSLQFSEDGTGSIEVHVDVTNTSAVAGKEVVQFYVSPKTAPRLARPQRELKGWDKVQVQPSETVTASATLDWVSVAYWDDKRHEWVVDGGAVFEVIAARHSRDVGVTAEFSVGNPSADFKASRFTVVAI</sequence>
<evidence type="ECO:0000256" key="1">
    <source>
        <dbReference type="ARBA" id="ARBA00000448"/>
    </source>
</evidence>
<evidence type="ECO:0000256" key="5">
    <source>
        <dbReference type="ARBA" id="ARBA00022801"/>
    </source>
</evidence>
<dbReference type="InterPro" id="IPR002772">
    <property type="entry name" value="Glyco_hydro_3_C"/>
</dbReference>
<dbReference type="RefSeq" id="XP_070903062.1">
    <property type="nucleotide sequence ID" value="XM_071048601.1"/>
</dbReference>
<evidence type="ECO:0000256" key="7">
    <source>
        <dbReference type="ARBA" id="ARBA00023180"/>
    </source>
</evidence>
<evidence type="ECO:0000256" key="3">
    <source>
        <dbReference type="ARBA" id="ARBA00005336"/>
    </source>
</evidence>
<reference evidence="12 13" key="1">
    <citation type="submission" date="2024-07" db="EMBL/GenBank/DDBJ databases">
        <title>Section-level genome sequencing and comparative genomics of Aspergillus sections Usti and Cavernicolus.</title>
        <authorList>
            <consortium name="Lawrence Berkeley National Laboratory"/>
            <person name="Nybo J.L."/>
            <person name="Vesth T.C."/>
            <person name="Theobald S."/>
            <person name="Frisvad J.C."/>
            <person name="Larsen T.O."/>
            <person name="Kjaerboelling I."/>
            <person name="Rothschild-Mancinelli K."/>
            <person name="Lyhne E.K."/>
            <person name="Kogle M.E."/>
            <person name="Barry K."/>
            <person name="Clum A."/>
            <person name="Na H."/>
            <person name="Ledsgaard L."/>
            <person name="Lin J."/>
            <person name="Lipzen A."/>
            <person name="Kuo A."/>
            <person name="Riley R."/>
            <person name="Mondo S."/>
            <person name="LaButti K."/>
            <person name="Haridas S."/>
            <person name="Pangalinan J."/>
            <person name="Salamov A.A."/>
            <person name="Simmons B.A."/>
            <person name="Magnuson J.K."/>
            <person name="Chen J."/>
            <person name="Drula E."/>
            <person name="Henrissat B."/>
            <person name="Wiebenga A."/>
            <person name="Lubbers R.J."/>
            <person name="Gomes A.C."/>
            <person name="Macurrencykelacurrency M.R."/>
            <person name="Stajich J."/>
            <person name="Grigoriev I.V."/>
            <person name="Mortensen U.H."/>
            <person name="De vries R.P."/>
            <person name="Baker S.E."/>
            <person name="Andersen M.R."/>
        </authorList>
    </citation>
    <scope>NUCLEOTIDE SEQUENCE [LARGE SCALE GENOMIC DNA]</scope>
    <source>
        <strain evidence="12 13">CBS 756.74</strain>
    </source>
</reference>
<dbReference type="InterPro" id="IPR026891">
    <property type="entry name" value="Fn3-like"/>
</dbReference>
<evidence type="ECO:0000313" key="13">
    <source>
        <dbReference type="Proteomes" id="UP001610444"/>
    </source>
</evidence>
<dbReference type="Gene3D" id="2.60.40.10">
    <property type="entry name" value="Immunoglobulins"/>
    <property type="match status" value="1"/>
</dbReference>
<evidence type="ECO:0000256" key="10">
    <source>
        <dbReference type="ARBA" id="ARBA00023326"/>
    </source>
</evidence>
<dbReference type="Pfam" id="PF07691">
    <property type="entry name" value="PA14"/>
    <property type="match status" value="1"/>
</dbReference>
<dbReference type="GO" id="GO:0016787">
    <property type="term" value="F:hydrolase activity"/>
    <property type="evidence" value="ECO:0007669"/>
    <property type="project" value="UniProtKB-KW"/>
</dbReference>
<dbReference type="Pfam" id="PF00933">
    <property type="entry name" value="Glyco_hydro_3"/>
    <property type="match status" value="1"/>
</dbReference>
<dbReference type="EMBL" id="JBFXLR010000006">
    <property type="protein sequence ID" value="KAL2857531.1"/>
    <property type="molecule type" value="Genomic_DNA"/>
</dbReference>
<dbReference type="PROSITE" id="PS51820">
    <property type="entry name" value="PA14"/>
    <property type="match status" value="1"/>
</dbReference>
<keyword evidence="9" id="KW-0326">Glycosidase</keyword>
<dbReference type="InterPro" id="IPR011658">
    <property type="entry name" value="PA14_dom"/>
</dbReference>
<evidence type="ECO:0000256" key="2">
    <source>
        <dbReference type="ARBA" id="ARBA00004987"/>
    </source>
</evidence>
<name>A0ABR4KZ97_9EURO</name>
<comment type="catalytic activity">
    <reaction evidence="1">
        <text>Hydrolysis of terminal, non-reducing beta-D-glucosyl residues with release of beta-D-glucose.</text>
        <dbReference type="EC" id="3.2.1.21"/>
    </reaction>
</comment>
<keyword evidence="10" id="KW-0624">Polysaccharide degradation</keyword>
<comment type="caution">
    <text evidence="12">The sequence shown here is derived from an EMBL/GenBank/DDBJ whole genome shotgun (WGS) entry which is preliminary data.</text>
</comment>
<evidence type="ECO:0000256" key="4">
    <source>
        <dbReference type="ARBA" id="ARBA00012744"/>
    </source>
</evidence>
<dbReference type="InterPro" id="IPR036881">
    <property type="entry name" value="Glyco_hydro_3_C_sf"/>
</dbReference>
<dbReference type="EC" id="3.2.1.21" evidence="4"/>
<dbReference type="Gene3D" id="3.40.50.1700">
    <property type="entry name" value="Glycoside hydrolase family 3 C-terminal domain"/>
    <property type="match status" value="1"/>
</dbReference>
<keyword evidence="13" id="KW-1185">Reference proteome</keyword>
<protein>
    <recommendedName>
        <fullName evidence="4">beta-glucosidase</fullName>
        <ecNumber evidence="4">3.2.1.21</ecNumber>
    </recommendedName>
</protein>
<keyword evidence="7" id="KW-0325">Glycoprotein</keyword>
<evidence type="ECO:0000313" key="12">
    <source>
        <dbReference type="EMBL" id="KAL2857531.1"/>
    </source>
</evidence>
<dbReference type="PANTHER" id="PTHR42715">
    <property type="entry name" value="BETA-GLUCOSIDASE"/>
    <property type="match status" value="1"/>
</dbReference>
<feature type="domain" description="PA14" evidence="11">
    <location>
        <begin position="418"/>
        <end position="566"/>
    </location>
</feature>
<keyword evidence="8" id="KW-0119">Carbohydrate metabolism</keyword>
<dbReference type="Proteomes" id="UP001610444">
    <property type="component" value="Unassembled WGS sequence"/>
</dbReference>
<dbReference type="InterPro" id="IPR013783">
    <property type="entry name" value="Ig-like_fold"/>
</dbReference>